<evidence type="ECO:0000313" key="1">
    <source>
        <dbReference type="EMBL" id="MBP1932846.1"/>
    </source>
</evidence>
<keyword evidence="2" id="KW-1185">Reference proteome</keyword>
<dbReference type="RefSeq" id="WP_209810880.1">
    <property type="nucleotide sequence ID" value="NZ_JAGGKT010000008.1"/>
</dbReference>
<name>A0ABS4GRE1_9BACL</name>
<sequence>MGAVHHLFLRRKEIDQNRINYTYIFQDQPLSPANQIVTRLFRQMILAVEESLDGLEVEYVDAFMAKQMGARRAAELLTLLGANSENITENKRGEVVLSRTFYTNLREEALTYFKQIKDLEDLSAYRFFSGNTMKVEVYFVKTMSIWVNPKEEEKLLALLEEDRIPYKVFEI</sequence>
<organism evidence="1 2">
    <name type="scientific">Ammoniphilus resinae</name>
    <dbReference type="NCBI Taxonomy" id="861532"/>
    <lineage>
        <taxon>Bacteria</taxon>
        <taxon>Bacillati</taxon>
        <taxon>Bacillota</taxon>
        <taxon>Bacilli</taxon>
        <taxon>Bacillales</taxon>
        <taxon>Paenibacillaceae</taxon>
        <taxon>Aneurinibacillus group</taxon>
        <taxon>Ammoniphilus</taxon>
    </lineage>
</organism>
<proteinExistence type="predicted"/>
<gene>
    <name evidence="1" type="ORF">J2Z37_002857</name>
</gene>
<dbReference type="Proteomes" id="UP001519343">
    <property type="component" value="Unassembled WGS sequence"/>
</dbReference>
<dbReference type="EMBL" id="JAGGKT010000008">
    <property type="protein sequence ID" value="MBP1932846.1"/>
    <property type="molecule type" value="Genomic_DNA"/>
</dbReference>
<comment type="caution">
    <text evidence="1">The sequence shown here is derived from an EMBL/GenBank/DDBJ whole genome shotgun (WGS) entry which is preliminary data.</text>
</comment>
<evidence type="ECO:0000313" key="2">
    <source>
        <dbReference type="Proteomes" id="UP001519343"/>
    </source>
</evidence>
<reference evidence="1 2" key="1">
    <citation type="submission" date="2021-03" db="EMBL/GenBank/DDBJ databases">
        <title>Genomic Encyclopedia of Type Strains, Phase IV (KMG-IV): sequencing the most valuable type-strain genomes for metagenomic binning, comparative biology and taxonomic classification.</title>
        <authorList>
            <person name="Goeker M."/>
        </authorList>
    </citation>
    <scope>NUCLEOTIDE SEQUENCE [LARGE SCALE GENOMIC DNA]</scope>
    <source>
        <strain evidence="1 2">DSM 24738</strain>
    </source>
</reference>
<protein>
    <submittedName>
        <fullName evidence="1">Uncharacterized protein</fullName>
    </submittedName>
</protein>
<accession>A0ABS4GRE1</accession>